<name>A0ABV5VPQ3_9BACL</name>
<evidence type="ECO:0008006" key="4">
    <source>
        <dbReference type="Google" id="ProtNLM"/>
    </source>
</evidence>
<keyword evidence="3" id="KW-1185">Reference proteome</keyword>
<evidence type="ECO:0000256" key="1">
    <source>
        <dbReference type="SAM" id="SignalP"/>
    </source>
</evidence>
<comment type="caution">
    <text evidence="2">The sequence shown here is derived from an EMBL/GenBank/DDBJ whole genome shotgun (WGS) entry which is preliminary data.</text>
</comment>
<accession>A0ABV5VPQ3</accession>
<feature type="signal peptide" evidence="1">
    <location>
        <begin position="1"/>
        <end position="27"/>
    </location>
</feature>
<evidence type="ECO:0000313" key="2">
    <source>
        <dbReference type="EMBL" id="MFB9750253.1"/>
    </source>
</evidence>
<proteinExistence type="predicted"/>
<feature type="chain" id="PRO_5047066320" description="DUF11 domain-containing protein" evidence="1">
    <location>
        <begin position="28"/>
        <end position="573"/>
    </location>
</feature>
<evidence type="ECO:0000313" key="3">
    <source>
        <dbReference type="Proteomes" id="UP001589619"/>
    </source>
</evidence>
<organism evidence="2 3">
    <name type="scientific">Paenibacillus hodogayensis</name>
    <dbReference type="NCBI Taxonomy" id="279208"/>
    <lineage>
        <taxon>Bacteria</taxon>
        <taxon>Bacillati</taxon>
        <taxon>Bacillota</taxon>
        <taxon>Bacilli</taxon>
        <taxon>Bacillales</taxon>
        <taxon>Paenibacillaceae</taxon>
        <taxon>Paenibacillus</taxon>
    </lineage>
</organism>
<dbReference type="EMBL" id="JBHMAG010000002">
    <property type="protein sequence ID" value="MFB9750253.1"/>
    <property type="molecule type" value="Genomic_DNA"/>
</dbReference>
<sequence>MKKTFRMTVATSLISVMLGVPGAAVFAASDVGATSVSAPQAAVYALSEQLKVEMKSVLNERQSGGSRVGVVLRLSNTGSAATRLADYELLVRTRDGAEYALEPSAANAKSVQPKTSAELSFLAEIDRTDGVELAEVLLKEVDYYVYPKKETLLLSIPVVSRPWNGSEGVAAADPSVTQAWGESFSFPTQQSPITYKPVSVRKDATDKGAVYVVQLLASNPTDRREPVPDFAVDGRSANKVFAGSRVEQGPLALEAKEDTYIHYAIPTDTDTILTGFNVLTAETFLGAAGSAPVSYKVGRLRIDWSPGSESGSYPAYTFGNVIETDANNTLIHPDLRLSLVELPISDNAEEGSRTVTATFVLTNNGDSPIPIPVFQTSLLSSGGYRYDGSRQTAGGAPLLPKESVPIHYAFTLPVAETGQGLVLKIEDAVTAAPYKTTIAGYRLDAVPYEKRDQFAVYPFRLGVRTTSTNFVFNPQTMEYAYIGNYDLSIEREPGVRVDAAFPSLLFELYDGSDRLVASSTNPLAGAGRLVAGSNKIRFAGTTQNFDYPLTLKIYETFPTEAGQSKRLLTQMEQ</sequence>
<keyword evidence="1" id="KW-0732">Signal</keyword>
<reference evidence="2 3" key="1">
    <citation type="submission" date="2024-09" db="EMBL/GenBank/DDBJ databases">
        <authorList>
            <person name="Sun Q."/>
            <person name="Mori K."/>
        </authorList>
    </citation>
    <scope>NUCLEOTIDE SEQUENCE [LARGE SCALE GENOMIC DNA]</scope>
    <source>
        <strain evidence="2 3">JCM 12520</strain>
    </source>
</reference>
<protein>
    <recommendedName>
        <fullName evidence="4">DUF11 domain-containing protein</fullName>
    </recommendedName>
</protein>
<gene>
    <name evidence="2" type="ORF">ACFFNY_01595</name>
</gene>
<dbReference type="Proteomes" id="UP001589619">
    <property type="component" value="Unassembled WGS sequence"/>
</dbReference>
<dbReference type="RefSeq" id="WP_344916929.1">
    <property type="nucleotide sequence ID" value="NZ_BAAAYO010000021.1"/>
</dbReference>